<dbReference type="GeneID" id="88849370"/>
<dbReference type="OrthoDB" id="370976at2"/>
<gene>
    <name evidence="2" type="primary">pts35A_2</name>
    <name evidence="2" type="ORF">Pcatena_12370</name>
</gene>
<dbReference type="InterPro" id="IPR016152">
    <property type="entry name" value="PTrfase/Anion_transptr"/>
</dbReference>
<protein>
    <submittedName>
        <fullName evidence="2">Galactitol-specific PTS system IIA component</fullName>
    </submittedName>
</protein>
<dbReference type="CDD" id="cd00211">
    <property type="entry name" value="PTS_IIA_fru"/>
    <property type="match status" value="1"/>
</dbReference>
<dbReference type="SUPFAM" id="SSF55804">
    <property type="entry name" value="Phoshotransferase/anion transport protein"/>
    <property type="match status" value="1"/>
</dbReference>
<proteinExistence type="predicted"/>
<evidence type="ECO:0000259" key="1">
    <source>
        <dbReference type="PROSITE" id="PS51094"/>
    </source>
</evidence>
<feature type="domain" description="PTS EIIA type-2" evidence="1">
    <location>
        <begin position="3"/>
        <end position="150"/>
    </location>
</feature>
<organism evidence="2 3">
    <name type="scientific">Parolsenella catena</name>
    <dbReference type="NCBI Taxonomy" id="2003188"/>
    <lineage>
        <taxon>Bacteria</taxon>
        <taxon>Bacillati</taxon>
        <taxon>Actinomycetota</taxon>
        <taxon>Coriobacteriia</taxon>
        <taxon>Coriobacteriales</taxon>
        <taxon>Atopobiaceae</taxon>
        <taxon>Parolsenella</taxon>
    </lineage>
</organism>
<dbReference type="EMBL" id="AP019367">
    <property type="protein sequence ID" value="BBH50650.1"/>
    <property type="molecule type" value="Genomic_DNA"/>
</dbReference>
<dbReference type="Gene3D" id="3.40.930.10">
    <property type="entry name" value="Mannitol-specific EII, Chain A"/>
    <property type="match status" value="1"/>
</dbReference>
<dbReference type="RefSeq" id="WP_126422629.1">
    <property type="nucleotide sequence ID" value="NZ_AP019367.1"/>
</dbReference>
<dbReference type="PANTHER" id="PTHR47738">
    <property type="entry name" value="PTS SYSTEM FRUCTOSE-LIKE EIIA COMPONENT-RELATED"/>
    <property type="match status" value="1"/>
</dbReference>
<dbReference type="AlphaFoldDB" id="A0A3G9KAA4"/>
<accession>A0A3G9KAA4</accession>
<evidence type="ECO:0000313" key="3">
    <source>
        <dbReference type="Proteomes" id="UP000273154"/>
    </source>
</evidence>
<dbReference type="PROSITE" id="PS51094">
    <property type="entry name" value="PTS_EIIA_TYPE_2"/>
    <property type="match status" value="1"/>
</dbReference>
<name>A0A3G9KAA4_9ACTN</name>
<reference evidence="3" key="1">
    <citation type="submission" date="2018-11" db="EMBL/GenBank/DDBJ databases">
        <title>Comparative genomics of Parolsenella catena and Libanicoccus massiliensis: Reclassification of Libanicoccus massiliensis as Parolsenella massiliensis comb. nov.</title>
        <authorList>
            <person name="Sakamoto M."/>
            <person name="Ikeyama N."/>
            <person name="Murakami T."/>
            <person name="Mori H."/>
            <person name="Yuki M."/>
            <person name="Ohkuma M."/>
        </authorList>
    </citation>
    <scope>NUCLEOTIDE SEQUENCE [LARGE SCALE GENOMIC DNA]</scope>
    <source>
        <strain evidence="3">JCM 31932</strain>
    </source>
</reference>
<sequence>MAGVKFNESLVLDLENPESTAQVEGVLANHLYELGSVKESYMGALAEREKNYPTALEVGEINVAIPHCDAENANEAAVCVGILRKPVDWRRMDDPDATTPVRLVFMLALNEAHSHLEMIQKIIGVIQDQEFAKKLAESNAHEAYELLAPRFAE</sequence>
<keyword evidence="3" id="KW-1185">Reference proteome</keyword>
<dbReference type="PANTHER" id="PTHR47738:SF3">
    <property type="entry name" value="PHOSPHOTRANSFERASE SYSTEM MANNITOL_FRUCTOSE-SPECIFIC IIA DOMAIN CONTAINING PROTEIN"/>
    <property type="match status" value="1"/>
</dbReference>
<evidence type="ECO:0000313" key="2">
    <source>
        <dbReference type="EMBL" id="BBH50650.1"/>
    </source>
</evidence>
<dbReference type="InterPro" id="IPR002178">
    <property type="entry name" value="PTS_EIIA_type-2_dom"/>
</dbReference>
<dbReference type="Pfam" id="PF00359">
    <property type="entry name" value="PTS_EIIA_2"/>
    <property type="match status" value="1"/>
</dbReference>
<dbReference type="Proteomes" id="UP000273154">
    <property type="component" value="Chromosome"/>
</dbReference>
<dbReference type="InterPro" id="IPR051541">
    <property type="entry name" value="PTS_SugarTrans_NitroReg"/>
</dbReference>
<dbReference type="KEGG" id="pcat:Pcatena_12370"/>